<dbReference type="Proteomes" id="UP000530268">
    <property type="component" value="Unassembled WGS sequence"/>
</dbReference>
<dbReference type="InterPro" id="IPR025444">
    <property type="entry name" value="Monooxy_af470"/>
</dbReference>
<gene>
    <name evidence="1" type="ORF">GGR95_000319</name>
</gene>
<proteinExistence type="predicted"/>
<dbReference type="RefSeq" id="WP_184562084.1">
    <property type="nucleotide sequence ID" value="NZ_JACIEI010000001.1"/>
</dbReference>
<organism evidence="1 2">
    <name type="scientific">Sulfitobacter undariae</name>
    <dbReference type="NCBI Taxonomy" id="1563671"/>
    <lineage>
        <taxon>Bacteria</taxon>
        <taxon>Pseudomonadati</taxon>
        <taxon>Pseudomonadota</taxon>
        <taxon>Alphaproteobacteria</taxon>
        <taxon>Rhodobacterales</taxon>
        <taxon>Roseobacteraceae</taxon>
        <taxon>Sulfitobacter</taxon>
    </lineage>
</organism>
<name>A0A7W6E621_9RHOB</name>
<evidence type="ECO:0000313" key="1">
    <source>
        <dbReference type="EMBL" id="MBB3992700.1"/>
    </source>
</evidence>
<evidence type="ECO:0000313" key="2">
    <source>
        <dbReference type="Proteomes" id="UP000530268"/>
    </source>
</evidence>
<dbReference type="EMBL" id="JACIEI010000001">
    <property type="protein sequence ID" value="MBB3992700.1"/>
    <property type="molecule type" value="Genomic_DNA"/>
</dbReference>
<protein>
    <recommendedName>
        <fullName evidence="3">DUF4188 domain-containing protein</fullName>
    </recommendedName>
</protein>
<accession>A0A7W6E621</accession>
<dbReference type="Pfam" id="PF13826">
    <property type="entry name" value="Monooxy_af470-like"/>
    <property type="match status" value="1"/>
</dbReference>
<comment type="caution">
    <text evidence="1">The sequence shown here is derived from an EMBL/GenBank/DDBJ whole genome shotgun (WGS) entry which is preliminary data.</text>
</comment>
<reference evidence="1 2" key="1">
    <citation type="submission" date="2020-08" db="EMBL/GenBank/DDBJ databases">
        <title>Genomic Encyclopedia of Type Strains, Phase IV (KMG-IV): sequencing the most valuable type-strain genomes for metagenomic binning, comparative biology and taxonomic classification.</title>
        <authorList>
            <person name="Goeker M."/>
        </authorList>
    </citation>
    <scope>NUCLEOTIDE SEQUENCE [LARGE SCALE GENOMIC DNA]</scope>
    <source>
        <strain evidence="1 2">DSM 102234</strain>
    </source>
</reference>
<dbReference type="AlphaFoldDB" id="A0A7W6E621"/>
<sequence>MTKVIPKRMIAQIEGDFVVFIIGMRINRPWLPHKWLPAVLSMPRMLKELSKLPSEDTGFLGYNNVGFGIVLQYWRSFEHLEAYAQAKDRTHFPAWKAFNKSVRDDRGAVGIFHETFLVKDGQYETLYSGMPPFGLGKASTLVPATAATASARKRLGQGGD</sequence>
<evidence type="ECO:0008006" key="3">
    <source>
        <dbReference type="Google" id="ProtNLM"/>
    </source>
</evidence>
<keyword evidence="2" id="KW-1185">Reference proteome</keyword>